<accession>A0ABS3CNK5</accession>
<proteinExistence type="predicted"/>
<keyword evidence="1" id="KW-0472">Membrane</keyword>
<dbReference type="Proteomes" id="UP000663992">
    <property type="component" value="Unassembled WGS sequence"/>
</dbReference>
<evidence type="ECO:0000313" key="2">
    <source>
        <dbReference type="EMBL" id="MBN7818688.1"/>
    </source>
</evidence>
<evidence type="ECO:0000313" key="3">
    <source>
        <dbReference type="Proteomes" id="UP000663992"/>
    </source>
</evidence>
<feature type="transmembrane region" description="Helical" evidence="1">
    <location>
        <begin position="134"/>
        <end position="153"/>
    </location>
</feature>
<protein>
    <submittedName>
        <fullName evidence="2">Uncharacterized protein</fullName>
    </submittedName>
</protein>
<feature type="transmembrane region" description="Helical" evidence="1">
    <location>
        <begin position="107"/>
        <end position="127"/>
    </location>
</feature>
<gene>
    <name evidence="2" type="ORF">J0A65_02365</name>
</gene>
<name>A0ABS3CNK5_9ALTE</name>
<comment type="caution">
    <text evidence="2">The sequence shown here is derived from an EMBL/GenBank/DDBJ whole genome shotgun (WGS) entry which is preliminary data.</text>
</comment>
<sequence>MRRRPIPQALHEVFGEQQSATEILVILLFALLGTACIYYQFQLLPYNLASWKLMVGLLIVADILAGFIANFSQGTNDYYAKRSSSRLVFIAIHLHLPLVAWPMGADLASAALIWAITIVSALIVNALHGSSFQLFTAAALMGAGLLVLMQLALPV</sequence>
<feature type="transmembrane region" description="Helical" evidence="1">
    <location>
        <begin position="84"/>
        <end position="101"/>
    </location>
</feature>
<keyword evidence="1" id="KW-1133">Transmembrane helix</keyword>
<feature type="transmembrane region" description="Helical" evidence="1">
    <location>
        <begin position="53"/>
        <end position="72"/>
    </location>
</feature>
<keyword evidence="3" id="KW-1185">Reference proteome</keyword>
<keyword evidence="1" id="KW-0812">Transmembrane</keyword>
<evidence type="ECO:0000256" key="1">
    <source>
        <dbReference type="SAM" id="Phobius"/>
    </source>
</evidence>
<reference evidence="2 3" key="1">
    <citation type="submission" date="2021-03" db="EMBL/GenBank/DDBJ databases">
        <title>novel species isolated from a fishpond in China.</title>
        <authorList>
            <person name="Lu H."/>
            <person name="Cai Z."/>
        </authorList>
    </citation>
    <scope>NUCLEOTIDE SEQUENCE [LARGE SCALE GENOMIC DNA]</scope>
    <source>
        <strain evidence="2 3">Y57</strain>
    </source>
</reference>
<dbReference type="EMBL" id="JAFKCS010000001">
    <property type="protein sequence ID" value="MBN7818688.1"/>
    <property type="molecule type" value="Genomic_DNA"/>
</dbReference>
<feature type="transmembrane region" description="Helical" evidence="1">
    <location>
        <begin position="21"/>
        <end position="41"/>
    </location>
</feature>
<dbReference type="RefSeq" id="WP_206592501.1">
    <property type="nucleotide sequence ID" value="NZ_JAFKCS010000001.1"/>
</dbReference>
<organism evidence="2 3">
    <name type="scientific">Bowmanella yangjiangensis</name>
    <dbReference type="NCBI Taxonomy" id="2811230"/>
    <lineage>
        <taxon>Bacteria</taxon>
        <taxon>Pseudomonadati</taxon>
        <taxon>Pseudomonadota</taxon>
        <taxon>Gammaproteobacteria</taxon>
        <taxon>Alteromonadales</taxon>
        <taxon>Alteromonadaceae</taxon>
        <taxon>Bowmanella</taxon>
    </lineage>
</organism>